<reference evidence="9 11" key="1">
    <citation type="submission" date="2014-04" db="EMBL/GenBank/DDBJ databases">
        <authorList>
            <person name="Bishop-Lilly K.A."/>
            <person name="Broomall S.M."/>
            <person name="Chain P.S."/>
            <person name="Chertkov O."/>
            <person name="Coyne S.R."/>
            <person name="Daligault H.E."/>
            <person name="Davenport K.W."/>
            <person name="Erkkila T."/>
            <person name="Frey K.G."/>
            <person name="Gibbons H.S."/>
            <person name="Gu W."/>
            <person name="Jaissle J."/>
            <person name="Johnson S.L."/>
            <person name="Koroleva G.I."/>
            <person name="Ladner J.T."/>
            <person name="Lo C.-C."/>
            <person name="Minogue T.D."/>
            <person name="Munk C."/>
            <person name="Palacios G.F."/>
            <person name="Redden C.L."/>
            <person name="Rosenzweig C.N."/>
            <person name="Scholz M.B."/>
            <person name="Teshima H."/>
            <person name="Xu Y."/>
        </authorList>
    </citation>
    <scope>NUCLEOTIDE SEQUENCE [LARGE SCALE GENOMIC DNA]</scope>
    <source>
        <strain evidence="9 11">8244</strain>
    </source>
</reference>
<feature type="domain" description="ABC transmembrane type-1" evidence="8">
    <location>
        <begin position="71"/>
        <end position="261"/>
    </location>
</feature>
<evidence type="ECO:0000313" key="10">
    <source>
        <dbReference type="EMBL" id="MUG21441.1"/>
    </source>
</evidence>
<dbReference type="STRING" id="44252.DJ90_4073"/>
<accession>A0A090ZKL4</accession>
<organism evidence="9 11">
    <name type="scientific">Paenibacillus macerans</name>
    <name type="common">Bacillus macerans</name>
    <dbReference type="NCBI Taxonomy" id="44252"/>
    <lineage>
        <taxon>Bacteria</taxon>
        <taxon>Bacillati</taxon>
        <taxon>Bacillota</taxon>
        <taxon>Bacilli</taxon>
        <taxon>Bacillales</taxon>
        <taxon>Paenibacillaceae</taxon>
        <taxon>Paenibacillus</taxon>
    </lineage>
</organism>
<dbReference type="PROSITE" id="PS50928">
    <property type="entry name" value="ABC_TM1"/>
    <property type="match status" value="1"/>
</dbReference>
<dbReference type="InterPro" id="IPR035906">
    <property type="entry name" value="MetI-like_sf"/>
</dbReference>
<comment type="caution">
    <text evidence="9">The sequence shown here is derived from an EMBL/GenBank/DDBJ whole genome shotgun (WGS) entry which is preliminary data.</text>
</comment>
<sequence length="276" mass="31311">MRRSRRISQLTVYTILILGACFCLLPLFWLVRSSMMSSLQIFEMPPRWIPSPFRLQNYVEALTTIDFFRFFRNTLTITIGCLAGALISSSLGAYSYARLSWPGKKFFFGLLLSSMMLPSAVTLIPTFIGWKLADLINTYVPLILPVWFGSAFDIFLLRQFYAGIPRDLDEAAFMDGAGPWTVFSRIIIPLSKPPLIVIGLFSFMNSWNDFMGPLVYLNEESKFTMALGLQMFQSLHSAQWHLLMAASTVVILPVIIVFFIGQRYFIEGITLTGMKG</sequence>
<evidence type="ECO:0000256" key="5">
    <source>
        <dbReference type="ARBA" id="ARBA00022989"/>
    </source>
</evidence>
<dbReference type="EMBL" id="JMQA01000017">
    <property type="protein sequence ID" value="KFN10810.1"/>
    <property type="molecule type" value="Genomic_DNA"/>
</dbReference>
<evidence type="ECO:0000256" key="1">
    <source>
        <dbReference type="ARBA" id="ARBA00004651"/>
    </source>
</evidence>
<evidence type="ECO:0000313" key="11">
    <source>
        <dbReference type="Proteomes" id="UP000029278"/>
    </source>
</evidence>
<dbReference type="PANTHER" id="PTHR43744:SF12">
    <property type="entry name" value="ABC TRANSPORTER PERMEASE PROTEIN MG189-RELATED"/>
    <property type="match status" value="1"/>
</dbReference>
<dbReference type="RefSeq" id="WP_036622854.1">
    <property type="nucleotide sequence ID" value="NZ_BOSD01000020.1"/>
</dbReference>
<comment type="similarity">
    <text evidence="7">Belongs to the binding-protein-dependent transport system permease family.</text>
</comment>
<dbReference type="Pfam" id="PF00528">
    <property type="entry name" value="BPD_transp_1"/>
    <property type="match status" value="1"/>
</dbReference>
<dbReference type="GO" id="GO:0055085">
    <property type="term" value="P:transmembrane transport"/>
    <property type="evidence" value="ECO:0007669"/>
    <property type="project" value="InterPro"/>
</dbReference>
<dbReference type="OrthoDB" id="9771544at2"/>
<dbReference type="PANTHER" id="PTHR43744">
    <property type="entry name" value="ABC TRANSPORTER PERMEASE PROTEIN MG189-RELATED-RELATED"/>
    <property type="match status" value="1"/>
</dbReference>
<keyword evidence="3" id="KW-1003">Cell membrane</keyword>
<dbReference type="Proteomes" id="UP000029278">
    <property type="component" value="Unassembled WGS sequence"/>
</dbReference>
<dbReference type="HOGENOM" id="CLU_016047_1_1_9"/>
<dbReference type="EMBL" id="WNZZ01000002">
    <property type="protein sequence ID" value="MUG21441.1"/>
    <property type="molecule type" value="Genomic_DNA"/>
</dbReference>
<comment type="subcellular location">
    <subcellularLocation>
        <location evidence="1 7">Cell membrane</location>
        <topology evidence="1 7">Multi-pass membrane protein</topology>
    </subcellularLocation>
</comment>
<dbReference type="PROSITE" id="PS51257">
    <property type="entry name" value="PROKAR_LIPOPROTEIN"/>
    <property type="match status" value="1"/>
</dbReference>
<dbReference type="GeneID" id="77007093"/>
<feature type="transmembrane region" description="Helical" evidence="7">
    <location>
        <begin position="136"/>
        <end position="157"/>
    </location>
</feature>
<evidence type="ECO:0000256" key="6">
    <source>
        <dbReference type="ARBA" id="ARBA00023136"/>
    </source>
</evidence>
<proteinExistence type="inferred from homology"/>
<dbReference type="Proteomes" id="UP000442469">
    <property type="component" value="Unassembled WGS sequence"/>
</dbReference>
<dbReference type="CDD" id="cd06261">
    <property type="entry name" value="TM_PBP2"/>
    <property type="match status" value="1"/>
</dbReference>
<dbReference type="GO" id="GO:0005886">
    <property type="term" value="C:plasma membrane"/>
    <property type="evidence" value="ECO:0007669"/>
    <property type="project" value="UniProtKB-SubCell"/>
</dbReference>
<feature type="transmembrane region" description="Helical" evidence="7">
    <location>
        <begin position="106"/>
        <end position="130"/>
    </location>
</feature>
<evidence type="ECO:0000259" key="8">
    <source>
        <dbReference type="PROSITE" id="PS50928"/>
    </source>
</evidence>
<reference evidence="10 12" key="2">
    <citation type="submission" date="2019-11" db="EMBL/GenBank/DDBJ databases">
        <title>Draft genome sequences of five Paenibacillus species of dairy origin.</title>
        <authorList>
            <person name="Olajide A.M."/>
            <person name="Chen S."/>
            <person name="Lapointe G."/>
        </authorList>
    </citation>
    <scope>NUCLEOTIDE SEQUENCE [LARGE SCALE GENOMIC DNA]</scope>
    <source>
        <strain evidence="10 12">3CT49</strain>
    </source>
</reference>
<name>A0A090ZKL4_PAEMA</name>
<feature type="transmembrane region" description="Helical" evidence="7">
    <location>
        <begin position="238"/>
        <end position="260"/>
    </location>
</feature>
<feature type="transmembrane region" description="Helical" evidence="7">
    <location>
        <begin position="75"/>
        <end position="94"/>
    </location>
</feature>
<keyword evidence="4 7" id="KW-0812">Transmembrane</keyword>
<dbReference type="InterPro" id="IPR000515">
    <property type="entry name" value="MetI-like"/>
</dbReference>
<evidence type="ECO:0000256" key="2">
    <source>
        <dbReference type="ARBA" id="ARBA00022448"/>
    </source>
</evidence>
<dbReference type="PATRIC" id="fig|44252.3.peg.1177"/>
<dbReference type="Gene3D" id="1.10.3720.10">
    <property type="entry name" value="MetI-like"/>
    <property type="match status" value="1"/>
</dbReference>
<gene>
    <name evidence="9" type="ORF">DJ90_4073</name>
    <name evidence="10" type="ORF">GNQ08_03230</name>
</gene>
<evidence type="ECO:0000313" key="9">
    <source>
        <dbReference type="EMBL" id="KFN10810.1"/>
    </source>
</evidence>
<dbReference type="AlphaFoldDB" id="A0A090ZKL4"/>
<keyword evidence="5 7" id="KW-1133">Transmembrane helix</keyword>
<protein>
    <submittedName>
        <fullName evidence="10">ABC transporter permease subunit</fullName>
    </submittedName>
    <submittedName>
        <fullName evidence="9">Binding--dependent transport system inner membrane component family protein</fullName>
    </submittedName>
</protein>
<evidence type="ECO:0000256" key="7">
    <source>
        <dbReference type="RuleBase" id="RU363032"/>
    </source>
</evidence>
<keyword evidence="2 7" id="KW-0813">Transport</keyword>
<feature type="transmembrane region" description="Helical" evidence="7">
    <location>
        <begin position="12"/>
        <end position="31"/>
    </location>
</feature>
<evidence type="ECO:0000256" key="4">
    <source>
        <dbReference type="ARBA" id="ARBA00022692"/>
    </source>
</evidence>
<evidence type="ECO:0000256" key="3">
    <source>
        <dbReference type="ARBA" id="ARBA00022475"/>
    </source>
</evidence>
<evidence type="ECO:0000313" key="12">
    <source>
        <dbReference type="Proteomes" id="UP000442469"/>
    </source>
</evidence>
<dbReference type="SUPFAM" id="SSF161098">
    <property type="entry name" value="MetI-like"/>
    <property type="match status" value="1"/>
</dbReference>
<keyword evidence="6 7" id="KW-0472">Membrane</keyword>
<keyword evidence="11" id="KW-1185">Reference proteome</keyword>